<dbReference type="SUPFAM" id="SSF56112">
    <property type="entry name" value="Protein kinase-like (PK-like)"/>
    <property type="match status" value="1"/>
</dbReference>
<dbReference type="InterPro" id="IPR011009">
    <property type="entry name" value="Kinase-like_dom_sf"/>
</dbReference>
<dbReference type="PANTHER" id="PTHR21310:SF56">
    <property type="entry name" value="AMINOGLYCOSIDE PHOSPHOTRANSFERASE DOMAIN-CONTAINING PROTEIN"/>
    <property type="match status" value="1"/>
</dbReference>
<organism evidence="2 3">
    <name type="scientific">Apiosordaria backusii</name>
    <dbReference type="NCBI Taxonomy" id="314023"/>
    <lineage>
        <taxon>Eukaryota</taxon>
        <taxon>Fungi</taxon>
        <taxon>Dikarya</taxon>
        <taxon>Ascomycota</taxon>
        <taxon>Pezizomycotina</taxon>
        <taxon>Sordariomycetes</taxon>
        <taxon>Sordariomycetidae</taxon>
        <taxon>Sordariales</taxon>
        <taxon>Lasiosphaeriaceae</taxon>
        <taxon>Apiosordaria</taxon>
    </lineage>
</organism>
<sequence>MATVDPADPPLEVDSDVDSQSHSRSDAEPETDSIINQVEPFEAYQHRVLTLAQTVVWPDAAPDEITVERLGGGSYNRIIGITRHAGTVSEATRYILRIPWWHDEKTAVENEVAPIRYLQGHTDIPSPGVVMYDKTANNVLESPYVIQTRIPGHDLHRFLVGDSELNTAGHLRQITHEGWCALALGLGQIVRKLLSIRNNIAGRLLPDPSDANNILVAPFQKALKEEPQPVSLNPSSPPTETAASLLVGMFRYERARELDLDPDSFLTLMPDFEKMTTEISEAGFLDDIPVALCHLDLYPRNIIINFSDSEGATKGIPKLEAILDWDSAVFAPAFMICEPPVYLWNHKLYENGEEDGDCEDWHIDQTYGPVTEDDKEVKRIFEEAAGEEYMRFAYDPAYRLVRQLFRFGMKGIHSSWELRDGQKLLDFWQKIKKPKEIASRFTESMESVEINRRHETDHTTMEEAKSTDIGLKSWLKGVMEKIRRFINM</sequence>
<feature type="region of interest" description="Disordered" evidence="1">
    <location>
        <begin position="1"/>
        <end position="33"/>
    </location>
</feature>
<comment type="caution">
    <text evidence="2">The sequence shown here is derived from an EMBL/GenBank/DDBJ whole genome shotgun (WGS) entry which is preliminary data.</text>
</comment>
<evidence type="ECO:0000256" key="1">
    <source>
        <dbReference type="SAM" id="MobiDB-lite"/>
    </source>
</evidence>
<evidence type="ECO:0000313" key="3">
    <source>
        <dbReference type="Proteomes" id="UP001172159"/>
    </source>
</evidence>
<gene>
    <name evidence="2" type="ORF">B0T21DRAFT_352552</name>
</gene>
<dbReference type="Proteomes" id="UP001172159">
    <property type="component" value="Unassembled WGS sequence"/>
</dbReference>
<proteinExistence type="predicted"/>
<keyword evidence="3" id="KW-1185">Reference proteome</keyword>
<dbReference type="InterPro" id="IPR051678">
    <property type="entry name" value="AGP_Transferase"/>
</dbReference>
<accession>A0AA40AAI5</accession>
<name>A0AA40AAI5_9PEZI</name>
<reference evidence="2" key="1">
    <citation type="submission" date="2023-06" db="EMBL/GenBank/DDBJ databases">
        <title>Genome-scale phylogeny and comparative genomics of the fungal order Sordariales.</title>
        <authorList>
            <consortium name="Lawrence Berkeley National Laboratory"/>
            <person name="Hensen N."/>
            <person name="Bonometti L."/>
            <person name="Westerberg I."/>
            <person name="Brannstrom I.O."/>
            <person name="Guillou S."/>
            <person name="Cros-Aarteil S."/>
            <person name="Calhoun S."/>
            <person name="Haridas S."/>
            <person name="Kuo A."/>
            <person name="Mondo S."/>
            <person name="Pangilinan J."/>
            <person name="Riley R."/>
            <person name="Labutti K."/>
            <person name="Andreopoulos B."/>
            <person name="Lipzen A."/>
            <person name="Chen C."/>
            <person name="Yanf M."/>
            <person name="Daum C."/>
            <person name="Ng V."/>
            <person name="Clum A."/>
            <person name="Steindorff A."/>
            <person name="Ohm R."/>
            <person name="Martin F."/>
            <person name="Silar P."/>
            <person name="Natvig D."/>
            <person name="Lalanne C."/>
            <person name="Gautier V."/>
            <person name="Ament-Velasquez S.L."/>
            <person name="Kruys A."/>
            <person name="Hutchinson M.I."/>
            <person name="Powell A.J."/>
            <person name="Barry K."/>
            <person name="Miller A.N."/>
            <person name="Grigoriev I.V."/>
            <person name="Debuchy R."/>
            <person name="Gladieux P."/>
            <person name="Thoren M.H."/>
            <person name="Johannesson H."/>
        </authorList>
    </citation>
    <scope>NUCLEOTIDE SEQUENCE</scope>
    <source>
        <strain evidence="2">CBS 540.89</strain>
    </source>
</reference>
<dbReference type="PANTHER" id="PTHR21310">
    <property type="entry name" value="AMINOGLYCOSIDE PHOSPHOTRANSFERASE-RELATED-RELATED"/>
    <property type="match status" value="1"/>
</dbReference>
<dbReference type="EMBL" id="JAUKTV010000016">
    <property type="protein sequence ID" value="KAK0712317.1"/>
    <property type="molecule type" value="Genomic_DNA"/>
</dbReference>
<evidence type="ECO:0008006" key="4">
    <source>
        <dbReference type="Google" id="ProtNLM"/>
    </source>
</evidence>
<evidence type="ECO:0000313" key="2">
    <source>
        <dbReference type="EMBL" id="KAK0712317.1"/>
    </source>
</evidence>
<protein>
    <recommendedName>
        <fullName evidence="4">Aminoglycoside phosphotransferase domain-containing protein</fullName>
    </recommendedName>
</protein>
<dbReference type="AlphaFoldDB" id="A0AA40AAI5"/>